<protein>
    <submittedName>
        <fullName evidence="1">Uncharacterized protein</fullName>
    </submittedName>
</protein>
<organism evidence="1 2">
    <name type="scientific">Lactuca virosa</name>
    <dbReference type="NCBI Taxonomy" id="75947"/>
    <lineage>
        <taxon>Eukaryota</taxon>
        <taxon>Viridiplantae</taxon>
        <taxon>Streptophyta</taxon>
        <taxon>Embryophyta</taxon>
        <taxon>Tracheophyta</taxon>
        <taxon>Spermatophyta</taxon>
        <taxon>Magnoliopsida</taxon>
        <taxon>eudicotyledons</taxon>
        <taxon>Gunneridae</taxon>
        <taxon>Pentapetalae</taxon>
        <taxon>asterids</taxon>
        <taxon>campanulids</taxon>
        <taxon>Asterales</taxon>
        <taxon>Asteraceae</taxon>
        <taxon>Cichorioideae</taxon>
        <taxon>Cichorieae</taxon>
        <taxon>Lactucinae</taxon>
        <taxon>Lactuca</taxon>
    </lineage>
</organism>
<evidence type="ECO:0000313" key="1">
    <source>
        <dbReference type="EMBL" id="CAH1423641.1"/>
    </source>
</evidence>
<gene>
    <name evidence="1" type="ORF">LVIROSA_LOCUS10912</name>
</gene>
<keyword evidence="2" id="KW-1185">Reference proteome</keyword>
<comment type="caution">
    <text evidence="1">The sequence shown here is derived from an EMBL/GenBank/DDBJ whole genome shotgun (WGS) entry which is preliminary data.</text>
</comment>
<proteinExistence type="predicted"/>
<sequence length="127" mass="13520">MLESGHVLAHRILVVGMEKLTFEWAVGVSFVQGDYWAQVVGTVGLWWRKVCLLRTEVFGKSLFGFSPSDSMVVSRKPPVVHLPSGLAVVSGKPPVVCLSFGLAVVSGKPSVVCLPSGLAVEVVTKSV</sequence>
<dbReference type="AlphaFoldDB" id="A0AAU9MDR0"/>
<name>A0AAU9MDR0_9ASTR</name>
<dbReference type="EMBL" id="CAKMRJ010001112">
    <property type="protein sequence ID" value="CAH1423641.1"/>
    <property type="molecule type" value="Genomic_DNA"/>
</dbReference>
<accession>A0AAU9MDR0</accession>
<dbReference type="Proteomes" id="UP001157418">
    <property type="component" value="Unassembled WGS sequence"/>
</dbReference>
<evidence type="ECO:0000313" key="2">
    <source>
        <dbReference type="Proteomes" id="UP001157418"/>
    </source>
</evidence>
<reference evidence="1 2" key="1">
    <citation type="submission" date="2022-01" db="EMBL/GenBank/DDBJ databases">
        <authorList>
            <person name="Xiong W."/>
            <person name="Schranz E."/>
        </authorList>
    </citation>
    <scope>NUCLEOTIDE SEQUENCE [LARGE SCALE GENOMIC DNA]</scope>
</reference>